<keyword evidence="6 7" id="KW-0472">Membrane</keyword>
<evidence type="ECO:0000256" key="5">
    <source>
        <dbReference type="ARBA" id="ARBA00022989"/>
    </source>
</evidence>
<evidence type="ECO:0000256" key="6">
    <source>
        <dbReference type="ARBA" id="ARBA00023136"/>
    </source>
</evidence>
<dbReference type="Proteomes" id="UP000265926">
    <property type="component" value="Unassembled WGS sequence"/>
</dbReference>
<dbReference type="PANTHER" id="PTHR30489:SF0">
    <property type="entry name" value="LIPOPROTEIN-RELEASING SYSTEM TRANSMEMBRANE PROTEIN LOLE"/>
    <property type="match status" value="1"/>
</dbReference>
<evidence type="ECO:0000313" key="10">
    <source>
        <dbReference type="EMBL" id="RIJ50655.1"/>
    </source>
</evidence>
<dbReference type="AlphaFoldDB" id="A0A399T711"/>
<dbReference type="GO" id="GO:0044874">
    <property type="term" value="P:lipoprotein localization to outer membrane"/>
    <property type="evidence" value="ECO:0007669"/>
    <property type="project" value="TreeGrafter"/>
</dbReference>
<accession>A0A399T711</accession>
<feature type="transmembrane region" description="Helical" evidence="7">
    <location>
        <begin position="310"/>
        <end position="336"/>
    </location>
</feature>
<dbReference type="InterPro" id="IPR025857">
    <property type="entry name" value="MacB_PCD"/>
</dbReference>
<keyword evidence="5 7" id="KW-1133">Transmembrane helix</keyword>
<evidence type="ECO:0000256" key="1">
    <source>
        <dbReference type="ARBA" id="ARBA00004651"/>
    </source>
</evidence>
<protein>
    <submittedName>
        <fullName evidence="10">ABC transporter permease</fullName>
    </submittedName>
</protein>
<evidence type="ECO:0000259" key="9">
    <source>
        <dbReference type="Pfam" id="PF12704"/>
    </source>
</evidence>
<feature type="transmembrane region" description="Helical" evidence="7">
    <location>
        <begin position="266"/>
        <end position="290"/>
    </location>
</feature>
<reference evidence="10 11" key="1">
    <citation type="submission" date="2018-08" db="EMBL/GenBank/DDBJ databases">
        <title>Pallidiluteibacterium maritimus gen. nov., sp. nov., isolated from coastal sediment.</title>
        <authorList>
            <person name="Zhou L.Y."/>
        </authorList>
    </citation>
    <scope>NUCLEOTIDE SEQUENCE [LARGE SCALE GENOMIC DNA]</scope>
    <source>
        <strain evidence="10 11">XSD2</strain>
    </source>
</reference>
<dbReference type="OrthoDB" id="9784014at2"/>
<dbReference type="PANTHER" id="PTHR30489">
    <property type="entry name" value="LIPOPROTEIN-RELEASING SYSTEM TRANSMEMBRANE PROTEIN LOLE"/>
    <property type="match status" value="1"/>
</dbReference>
<evidence type="ECO:0000256" key="7">
    <source>
        <dbReference type="SAM" id="Phobius"/>
    </source>
</evidence>
<sequence>MILSIAWRNVWRNKVRSIIMIVAIALGLTAGVFATAFMLGAVESRIESATRTELAHLQVHAPRFMDNNETGLFISNAGELTQKINQLAEVDAACYRLIAEPFIMAAHGTGGGKMLGIVPEMEKEVTNISQKLVDGTYLEKNSRMPPVLIGEKLAKKLKLKVGSKLNVQMVDMNGDLSSKGYRVSGIYRTVNTGFDETNLFVLYDDLKKQLGLHGDVAHEIAMICDDANTVDDVKTKVQQLAGNDDVKTWKEISPEMSILTESMDQYMYIFILIILLGLCFGIVNTMLMAVLERTKEIGMLMAVGMNKRKVFGMIMLESVMLTLTGGLLGVLTGSLITRYFETRPIDVSAFSEGLEKYGYATKVYTALQPNTLVIITILVILTGIISAVYPARKALKLNPAEATRTE</sequence>
<dbReference type="EMBL" id="QWGR01000001">
    <property type="protein sequence ID" value="RIJ50655.1"/>
    <property type="molecule type" value="Genomic_DNA"/>
</dbReference>
<evidence type="ECO:0000313" key="11">
    <source>
        <dbReference type="Proteomes" id="UP000265926"/>
    </source>
</evidence>
<dbReference type="InterPro" id="IPR051447">
    <property type="entry name" value="Lipoprotein-release_system"/>
</dbReference>
<keyword evidence="11" id="KW-1185">Reference proteome</keyword>
<name>A0A399T711_9BACT</name>
<evidence type="ECO:0000256" key="3">
    <source>
        <dbReference type="ARBA" id="ARBA00022475"/>
    </source>
</evidence>
<feature type="domain" description="MacB-like periplasmic core" evidence="9">
    <location>
        <begin position="17"/>
        <end position="240"/>
    </location>
</feature>
<dbReference type="InterPro" id="IPR003838">
    <property type="entry name" value="ABC3_permease_C"/>
</dbReference>
<comment type="similarity">
    <text evidence="2">Belongs to the ABC-4 integral membrane protein family. LolC/E subfamily.</text>
</comment>
<comment type="caution">
    <text evidence="10">The sequence shown here is derived from an EMBL/GenBank/DDBJ whole genome shotgun (WGS) entry which is preliminary data.</text>
</comment>
<gene>
    <name evidence="10" type="ORF">D1614_01605</name>
</gene>
<keyword evidence="4 7" id="KW-0812">Transmembrane</keyword>
<keyword evidence="3" id="KW-1003">Cell membrane</keyword>
<dbReference type="Pfam" id="PF02687">
    <property type="entry name" value="FtsX"/>
    <property type="match status" value="1"/>
</dbReference>
<feature type="transmembrane region" description="Helical" evidence="7">
    <location>
        <begin position="371"/>
        <end position="389"/>
    </location>
</feature>
<dbReference type="GO" id="GO:0098797">
    <property type="term" value="C:plasma membrane protein complex"/>
    <property type="evidence" value="ECO:0007669"/>
    <property type="project" value="TreeGrafter"/>
</dbReference>
<dbReference type="Pfam" id="PF12704">
    <property type="entry name" value="MacB_PCD"/>
    <property type="match status" value="1"/>
</dbReference>
<organism evidence="10 11">
    <name type="scientific">Maribellus luteus</name>
    <dbReference type="NCBI Taxonomy" id="2305463"/>
    <lineage>
        <taxon>Bacteria</taxon>
        <taxon>Pseudomonadati</taxon>
        <taxon>Bacteroidota</taxon>
        <taxon>Bacteroidia</taxon>
        <taxon>Marinilabiliales</taxon>
        <taxon>Prolixibacteraceae</taxon>
        <taxon>Maribellus</taxon>
    </lineage>
</organism>
<dbReference type="RefSeq" id="WP_119436124.1">
    <property type="nucleotide sequence ID" value="NZ_QWGR01000001.1"/>
</dbReference>
<feature type="transmembrane region" description="Helical" evidence="7">
    <location>
        <begin position="18"/>
        <end position="42"/>
    </location>
</feature>
<evidence type="ECO:0000256" key="4">
    <source>
        <dbReference type="ARBA" id="ARBA00022692"/>
    </source>
</evidence>
<proteinExistence type="inferred from homology"/>
<evidence type="ECO:0000259" key="8">
    <source>
        <dbReference type="Pfam" id="PF02687"/>
    </source>
</evidence>
<feature type="domain" description="ABC3 transporter permease C-terminal" evidence="8">
    <location>
        <begin position="269"/>
        <end position="399"/>
    </location>
</feature>
<evidence type="ECO:0000256" key="2">
    <source>
        <dbReference type="ARBA" id="ARBA00005236"/>
    </source>
</evidence>
<comment type="subcellular location">
    <subcellularLocation>
        <location evidence="1">Cell membrane</location>
        <topology evidence="1">Multi-pass membrane protein</topology>
    </subcellularLocation>
</comment>